<keyword evidence="2" id="KW-0472">Membrane</keyword>
<name>A0ABD0ZP95_CARAN</name>
<evidence type="ECO:0000256" key="1">
    <source>
        <dbReference type="SAM" id="MobiDB-lite"/>
    </source>
</evidence>
<feature type="compositionally biased region" description="Low complexity" evidence="1">
    <location>
        <begin position="1"/>
        <end position="12"/>
    </location>
</feature>
<feature type="compositionally biased region" description="Acidic residues" evidence="1">
    <location>
        <begin position="487"/>
        <end position="498"/>
    </location>
</feature>
<feature type="region of interest" description="Disordered" evidence="1">
    <location>
        <begin position="806"/>
        <end position="827"/>
    </location>
</feature>
<evidence type="ECO:0000313" key="4">
    <source>
        <dbReference type="Proteomes" id="UP001558713"/>
    </source>
</evidence>
<feature type="region of interest" description="Disordered" evidence="1">
    <location>
        <begin position="549"/>
        <end position="582"/>
    </location>
</feature>
<feature type="region of interest" description="Disordered" evidence="1">
    <location>
        <begin position="661"/>
        <end position="680"/>
    </location>
</feature>
<dbReference type="PANTHER" id="PTHR34775:SF4">
    <property type="entry name" value="TRANSMEMBRANE PROTEIN"/>
    <property type="match status" value="1"/>
</dbReference>
<keyword evidence="4" id="KW-1185">Reference proteome</keyword>
<feature type="region of interest" description="Disordered" evidence="1">
    <location>
        <begin position="316"/>
        <end position="338"/>
    </location>
</feature>
<feature type="compositionally biased region" description="Basic and acidic residues" evidence="1">
    <location>
        <begin position="24"/>
        <end position="33"/>
    </location>
</feature>
<sequence>MASLTNNNSSSSPPIPNRPNPKPRNSEVCDPLRRSFKGSPFPANSKVNLASDFSRMNSFGGDKENENKAVLTPKGSKNFMLPTISAVSKINASPRKKVLSDKNEMSRSFSDVKGLILEDTKSHHHRAKSCVSFSDVIHTICIDEKKHFEESHDMTVTDYVENEGITYSDPRFRISPRPSVPYTSPEFAASEVNTLLPPYDPNKNYLSPRPQFLHYKPNPRVEKRFDECKQLEELFISESSSSDTELSVEESENCAEQEKDVAEAVVEEETEDVKKRFDERKQLDELLISESFSSETELSVEESEKCEERVKYGADAGVEEETEDVEQLEAESDDKEMVSESIEETSQVPKQSGFRKLRFFVWFLALALGFMLVSATLSPPAEPRFYKFHIPREITEFAKANNLEQWSEKLWTLTESSLVYIDKLISSLGGEETEYGPLQFHNLTYTLEDETVFHPISVEINEEPLPEKMIGQNNLEDGSGEDGSVNEFEEESGIEENSEVVCETKDGVAETNEFDEQTEMKPGTDIELNEDEGNLKVLSEDGVEWNIEEQRESEVNPKENYDARVSESQEKLESGSSEKESEAIYINQHDVESAVINVHQQKQSGIDDAESGLEEGFGEIAAETSNDLYLKGGSSNKADNDLTKAVSGSGSEEGLEEIAAATSDDLHHKVRSSNKTDNGSSAKAMIVFSSTTMLVLLAAVAFIYSKKPRPVAAATPEPTPKTNENLMKDKLSSLNFEEDVDDRISYSFSKKSSLHKDPQSGGGKKSNNSSSSKLRRESMATSASEYSVGSFSYGSFTTYEKIPIKTGDREEEMVTPVRRSSRIRNKL</sequence>
<dbReference type="AlphaFoldDB" id="A0ABD0ZP95"/>
<proteinExistence type="predicted"/>
<keyword evidence="2" id="KW-1133">Transmembrane helix</keyword>
<comment type="caution">
    <text evidence="3">The sequence shown here is derived from an EMBL/GenBank/DDBJ whole genome shotgun (WGS) entry which is preliminary data.</text>
</comment>
<evidence type="ECO:0008006" key="5">
    <source>
        <dbReference type="Google" id="ProtNLM"/>
    </source>
</evidence>
<feature type="compositionally biased region" description="Pro residues" evidence="1">
    <location>
        <begin position="13"/>
        <end position="22"/>
    </location>
</feature>
<feature type="region of interest" description="Disordered" evidence="1">
    <location>
        <begin position="1"/>
        <end position="47"/>
    </location>
</feature>
<keyword evidence="2" id="KW-0812">Transmembrane</keyword>
<evidence type="ECO:0000256" key="2">
    <source>
        <dbReference type="SAM" id="Phobius"/>
    </source>
</evidence>
<feature type="region of interest" description="Disordered" evidence="1">
    <location>
        <begin position="474"/>
        <end position="498"/>
    </location>
</feature>
<evidence type="ECO:0000313" key="3">
    <source>
        <dbReference type="EMBL" id="KAL1192279.1"/>
    </source>
</evidence>
<feature type="compositionally biased region" description="Acidic residues" evidence="1">
    <location>
        <begin position="317"/>
        <end position="334"/>
    </location>
</feature>
<feature type="transmembrane region" description="Helical" evidence="2">
    <location>
        <begin position="684"/>
        <end position="704"/>
    </location>
</feature>
<feature type="region of interest" description="Disordered" evidence="1">
    <location>
        <begin position="748"/>
        <end position="786"/>
    </location>
</feature>
<accession>A0ABD0ZP95</accession>
<dbReference type="EMBL" id="JBANAX010000827">
    <property type="protein sequence ID" value="KAL1192279.1"/>
    <property type="molecule type" value="Genomic_DNA"/>
</dbReference>
<dbReference type="Proteomes" id="UP001558713">
    <property type="component" value="Unassembled WGS sequence"/>
</dbReference>
<organism evidence="3 4">
    <name type="scientific">Cardamine amara subsp. amara</name>
    <dbReference type="NCBI Taxonomy" id="228776"/>
    <lineage>
        <taxon>Eukaryota</taxon>
        <taxon>Viridiplantae</taxon>
        <taxon>Streptophyta</taxon>
        <taxon>Embryophyta</taxon>
        <taxon>Tracheophyta</taxon>
        <taxon>Spermatophyta</taxon>
        <taxon>Magnoliopsida</taxon>
        <taxon>eudicotyledons</taxon>
        <taxon>Gunneridae</taxon>
        <taxon>Pentapetalae</taxon>
        <taxon>rosids</taxon>
        <taxon>malvids</taxon>
        <taxon>Brassicales</taxon>
        <taxon>Brassicaceae</taxon>
        <taxon>Cardamineae</taxon>
        <taxon>Cardamine</taxon>
    </lineage>
</organism>
<feature type="transmembrane region" description="Helical" evidence="2">
    <location>
        <begin position="359"/>
        <end position="377"/>
    </location>
</feature>
<protein>
    <recommendedName>
        <fullName evidence="5">Transmembrane protein</fullName>
    </recommendedName>
</protein>
<gene>
    <name evidence="3" type="ORF">V5N11_035719</name>
</gene>
<dbReference type="PANTHER" id="PTHR34775">
    <property type="entry name" value="TRANSMEMBRANE PROTEIN"/>
    <property type="match status" value="1"/>
</dbReference>
<reference evidence="3 4" key="1">
    <citation type="submission" date="2024-04" db="EMBL/GenBank/DDBJ databases">
        <title>Genome assembly C_amara_ONT_v2.</title>
        <authorList>
            <person name="Yant L."/>
            <person name="Moore C."/>
            <person name="Slenker M."/>
        </authorList>
    </citation>
    <scope>NUCLEOTIDE SEQUENCE [LARGE SCALE GENOMIC DNA]</scope>
    <source>
        <tissue evidence="3">Leaf</tissue>
    </source>
</reference>